<dbReference type="PANTHER" id="PTHR43436">
    <property type="entry name" value="ARAC-FAMILY TRANSCRIPTIONAL REGULATOR"/>
    <property type="match status" value="1"/>
</dbReference>
<keyword evidence="5" id="KW-1185">Reference proteome</keyword>
<sequence length="329" mass="36817">MKINNLPTSKIKDNHTSVVSVDSYTRVQDIETVQLAHLISVLAPHEGTVDLSKYISGLHVSRYSYITPDTIKTFFSTSLIIVAQGAKAITIENSVFSFGKSQMILLPIALPLDIQITETSLSHPYLGIKLELDPQKLSELVLRLYPNGLSTTHQQSKGYIANTDSSIINASIRLLECLQNAEDRNMIAPLILEEIMIRVLRSPIGISIAETGFGEVEVQRIAKVIDWLRDHFSQPIKVAELAEIAHMSVSSFHVHFKSVTSMSPLQYQKTLRLHEARRLMLANSIDANTACRLVGYVSDSQFSRDYSRCFGNPPSRDIARLRQNPQMVE</sequence>
<dbReference type="Gene3D" id="1.10.10.60">
    <property type="entry name" value="Homeodomain-like"/>
    <property type="match status" value="1"/>
</dbReference>
<gene>
    <name evidence="4" type="ORF">ACFSGI_10060</name>
</gene>
<keyword evidence="1" id="KW-0805">Transcription regulation</keyword>
<dbReference type="InterPro" id="IPR018060">
    <property type="entry name" value="HTH_AraC"/>
</dbReference>
<name>A0ABW4URY4_9BACL</name>
<evidence type="ECO:0000256" key="2">
    <source>
        <dbReference type="ARBA" id="ARBA00023163"/>
    </source>
</evidence>
<dbReference type="PANTHER" id="PTHR43436:SF1">
    <property type="entry name" value="TRANSCRIPTIONAL REGULATORY PROTEIN"/>
    <property type="match status" value="1"/>
</dbReference>
<evidence type="ECO:0000313" key="5">
    <source>
        <dbReference type="Proteomes" id="UP001597403"/>
    </source>
</evidence>
<protein>
    <submittedName>
        <fullName evidence="4">AraC family transcriptional regulator N-terminal domain-containing protein</fullName>
    </submittedName>
</protein>
<dbReference type="EMBL" id="JBHUGF010000010">
    <property type="protein sequence ID" value="MFD1990302.1"/>
    <property type="molecule type" value="Genomic_DNA"/>
</dbReference>
<dbReference type="Proteomes" id="UP001597403">
    <property type="component" value="Unassembled WGS sequence"/>
</dbReference>
<dbReference type="Pfam" id="PF12833">
    <property type="entry name" value="HTH_18"/>
    <property type="match status" value="1"/>
</dbReference>
<dbReference type="PROSITE" id="PS01124">
    <property type="entry name" value="HTH_ARAC_FAMILY_2"/>
    <property type="match status" value="1"/>
</dbReference>
<dbReference type="Pfam" id="PF06719">
    <property type="entry name" value="AraC_N"/>
    <property type="match status" value="1"/>
</dbReference>
<organism evidence="4 5">
    <name type="scientific">Paenibacillus nicotianae</name>
    <dbReference type="NCBI Taxonomy" id="1526551"/>
    <lineage>
        <taxon>Bacteria</taxon>
        <taxon>Bacillati</taxon>
        <taxon>Bacillota</taxon>
        <taxon>Bacilli</taxon>
        <taxon>Bacillales</taxon>
        <taxon>Paenibacillaceae</taxon>
        <taxon>Paenibacillus</taxon>
    </lineage>
</organism>
<evidence type="ECO:0000256" key="1">
    <source>
        <dbReference type="ARBA" id="ARBA00023015"/>
    </source>
</evidence>
<dbReference type="RefSeq" id="WP_204824002.1">
    <property type="nucleotide sequence ID" value="NZ_JBHUGF010000010.1"/>
</dbReference>
<keyword evidence="2" id="KW-0804">Transcription</keyword>
<proteinExistence type="predicted"/>
<feature type="domain" description="HTH araC/xylS-type" evidence="3">
    <location>
        <begin position="222"/>
        <end position="320"/>
    </location>
</feature>
<dbReference type="SUPFAM" id="SSF46689">
    <property type="entry name" value="Homeodomain-like"/>
    <property type="match status" value="2"/>
</dbReference>
<evidence type="ECO:0000259" key="3">
    <source>
        <dbReference type="PROSITE" id="PS01124"/>
    </source>
</evidence>
<accession>A0ABW4URY4</accession>
<dbReference type="InterPro" id="IPR009594">
    <property type="entry name" value="Tscrpt_reg_HTH_AraC_N"/>
</dbReference>
<reference evidence="5" key="1">
    <citation type="journal article" date="2019" name="Int. J. Syst. Evol. Microbiol.">
        <title>The Global Catalogue of Microorganisms (GCM) 10K type strain sequencing project: providing services to taxonomists for standard genome sequencing and annotation.</title>
        <authorList>
            <consortium name="The Broad Institute Genomics Platform"/>
            <consortium name="The Broad Institute Genome Sequencing Center for Infectious Disease"/>
            <person name="Wu L."/>
            <person name="Ma J."/>
        </authorList>
    </citation>
    <scope>NUCLEOTIDE SEQUENCE [LARGE SCALE GENOMIC DNA]</scope>
    <source>
        <strain evidence="5">CGMCC 1.15067</strain>
    </source>
</reference>
<evidence type="ECO:0000313" key="4">
    <source>
        <dbReference type="EMBL" id="MFD1990302.1"/>
    </source>
</evidence>
<dbReference type="InterPro" id="IPR009057">
    <property type="entry name" value="Homeodomain-like_sf"/>
</dbReference>
<dbReference type="SMART" id="SM00342">
    <property type="entry name" value="HTH_ARAC"/>
    <property type="match status" value="1"/>
</dbReference>
<comment type="caution">
    <text evidence="4">The sequence shown here is derived from an EMBL/GenBank/DDBJ whole genome shotgun (WGS) entry which is preliminary data.</text>
</comment>